<dbReference type="AlphaFoldDB" id="A0A3S3P2H6"/>
<organism evidence="2 3">
    <name type="scientific">Microbacterium enclense</name>
    <dbReference type="NCBI Taxonomy" id="993073"/>
    <lineage>
        <taxon>Bacteria</taxon>
        <taxon>Bacillati</taxon>
        <taxon>Actinomycetota</taxon>
        <taxon>Actinomycetes</taxon>
        <taxon>Micrococcales</taxon>
        <taxon>Microbacteriaceae</taxon>
        <taxon>Microbacterium</taxon>
    </lineage>
</organism>
<dbReference type="EMBL" id="RBZY01000047">
    <property type="protein sequence ID" value="RWR16912.1"/>
    <property type="molecule type" value="Genomic_DNA"/>
</dbReference>
<gene>
    <name evidence="2" type="ORF">D8Y23_12585</name>
</gene>
<accession>A0A3S3P2H6</accession>
<evidence type="ECO:0000313" key="3">
    <source>
        <dbReference type="Proteomes" id="UP000285970"/>
    </source>
</evidence>
<comment type="caution">
    <text evidence="2">The sequence shown here is derived from an EMBL/GenBank/DDBJ whole genome shotgun (WGS) entry which is preliminary data.</text>
</comment>
<sequence length="186" mass="18994">MVAVIAVAGLTGCVPEEAAPVESASSTPSITVEMPSSTPTPSESDAGASVAANIPASCDDLGIASSRDETVGDLTAQHADGFVRPAPPNAATKLSCNWIQEEAAAVLLIISTASDAEVTTGLDGLASEGYQCQPAQDFGAQYCSRPGDAADSEDVIVACDDVWIYLETVNVDARAWLSDIAAQIYG</sequence>
<name>A0A3S3P2H6_9MICO</name>
<evidence type="ECO:0008006" key="4">
    <source>
        <dbReference type="Google" id="ProtNLM"/>
    </source>
</evidence>
<reference evidence="2 3" key="1">
    <citation type="journal article" date="2018" name="Front. Microbiol.">
        <title>Novel Insights Into Bacterial Dimethylsulfoniopropionate Catabolism in the East China Sea.</title>
        <authorList>
            <person name="Liu J."/>
            <person name="Liu J."/>
            <person name="Zhang S.H."/>
            <person name="Liang J."/>
            <person name="Lin H."/>
            <person name="Song D."/>
            <person name="Yang G.P."/>
            <person name="Todd J.D."/>
            <person name="Zhang X.H."/>
        </authorList>
    </citation>
    <scope>NUCLEOTIDE SEQUENCE [LARGE SCALE GENOMIC DNA]</scope>
    <source>
        <strain evidence="2 3">ZYFD042</strain>
    </source>
</reference>
<proteinExistence type="predicted"/>
<evidence type="ECO:0000256" key="1">
    <source>
        <dbReference type="SAM" id="MobiDB-lite"/>
    </source>
</evidence>
<feature type="region of interest" description="Disordered" evidence="1">
    <location>
        <begin position="19"/>
        <end position="48"/>
    </location>
</feature>
<evidence type="ECO:0000313" key="2">
    <source>
        <dbReference type="EMBL" id="RWR16912.1"/>
    </source>
</evidence>
<protein>
    <recommendedName>
        <fullName evidence="4">DUF3558 domain-containing protein</fullName>
    </recommendedName>
</protein>
<dbReference type="Proteomes" id="UP000285970">
    <property type="component" value="Unassembled WGS sequence"/>
</dbReference>